<evidence type="ECO:0000313" key="4">
    <source>
        <dbReference type="EMBL" id="TVZ05715.1"/>
    </source>
</evidence>
<dbReference type="SUPFAM" id="SSF51905">
    <property type="entry name" value="FAD/NAD(P)-binding domain"/>
    <property type="match status" value="1"/>
</dbReference>
<dbReference type="Pfam" id="PF01494">
    <property type="entry name" value="FAD_binding_3"/>
    <property type="match status" value="1"/>
</dbReference>
<name>A0A6P2C5D5_9ACTN</name>
<dbReference type="InterPro" id="IPR050631">
    <property type="entry name" value="PheA/TfdB_FAD_monoxygenase"/>
</dbReference>
<dbReference type="GO" id="GO:0071949">
    <property type="term" value="F:FAD binding"/>
    <property type="evidence" value="ECO:0007669"/>
    <property type="project" value="InterPro"/>
</dbReference>
<dbReference type="PRINTS" id="PR00420">
    <property type="entry name" value="RNGMNOXGNASE"/>
</dbReference>
<dbReference type="Proteomes" id="UP000460272">
    <property type="component" value="Unassembled WGS sequence"/>
</dbReference>
<dbReference type="PANTHER" id="PTHR43476">
    <property type="entry name" value="3-(3-HYDROXY-PHENYL)PROPIONATE/3-HYDROXYCINNAMIC ACID HYDROXYLASE"/>
    <property type="match status" value="1"/>
</dbReference>
<accession>A0A6P2C5D5</accession>
<dbReference type="OrthoDB" id="9791689at2"/>
<keyword evidence="2" id="KW-0520">NAD</keyword>
<comment type="caution">
    <text evidence="4">The sequence shown here is derived from an EMBL/GenBank/DDBJ whole genome shotgun (WGS) entry which is preliminary data.</text>
</comment>
<protein>
    <submittedName>
        <fullName evidence="4">4-hydroxybenzoate 3-monooxygenase</fullName>
    </submittedName>
</protein>
<evidence type="ECO:0000259" key="3">
    <source>
        <dbReference type="Pfam" id="PF01494"/>
    </source>
</evidence>
<keyword evidence="1" id="KW-0560">Oxidoreductase</keyword>
<keyword evidence="5" id="KW-1185">Reference proteome</keyword>
<dbReference type="PANTHER" id="PTHR43476:SF4">
    <property type="entry name" value="BLR0106 PROTEIN"/>
    <property type="match status" value="1"/>
</dbReference>
<evidence type="ECO:0000256" key="1">
    <source>
        <dbReference type="ARBA" id="ARBA00023002"/>
    </source>
</evidence>
<evidence type="ECO:0000256" key="2">
    <source>
        <dbReference type="ARBA" id="ARBA00023027"/>
    </source>
</evidence>
<dbReference type="Gene3D" id="3.50.50.60">
    <property type="entry name" value="FAD/NAD(P)-binding domain"/>
    <property type="match status" value="1"/>
</dbReference>
<dbReference type="InterPro" id="IPR002938">
    <property type="entry name" value="FAD-bd"/>
</dbReference>
<organism evidence="4 5">
    <name type="scientific">Trebonia kvetii</name>
    <dbReference type="NCBI Taxonomy" id="2480626"/>
    <lineage>
        <taxon>Bacteria</taxon>
        <taxon>Bacillati</taxon>
        <taxon>Actinomycetota</taxon>
        <taxon>Actinomycetes</taxon>
        <taxon>Streptosporangiales</taxon>
        <taxon>Treboniaceae</taxon>
        <taxon>Trebonia</taxon>
    </lineage>
</organism>
<reference evidence="4 5" key="1">
    <citation type="submission" date="2018-11" db="EMBL/GenBank/DDBJ databases">
        <title>Trebonia kvetii gen.nov., sp.nov., a novel acidophilic actinobacterium, and proposal of the new actinobacterial family Treboniaceae fam. nov.</title>
        <authorList>
            <person name="Rapoport D."/>
            <person name="Sagova-Mareckova M."/>
            <person name="Sedlacek I."/>
            <person name="Provaznik J."/>
            <person name="Kralova S."/>
            <person name="Pavlinic D."/>
            <person name="Benes V."/>
            <person name="Kopecky J."/>
        </authorList>
    </citation>
    <scope>NUCLEOTIDE SEQUENCE [LARGE SCALE GENOMIC DNA]</scope>
    <source>
        <strain evidence="4 5">15Tr583</strain>
    </source>
</reference>
<proteinExistence type="predicted"/>
<dbReference type="InterPro" id="IPR036188">
    <property type="entry name" value="FAD/NAD-bd_sf"/>
</dbReference>
<dbReference type="GO" id="GO:0004497">
    <property type="term" value="F:monooxygenase activity"/>
    <property type="evidence" value="ECO:0007669"/>
    <property type="project" value="UniProtKB-KW"/>
</dbReference>
<dbReference type="RefSeq" id="WP_145853415.1">
    <property type="nucleotide sequence ID" value="NZ_RPFW01000002.1"/>
</dbReference>
<gene>
    <name evidence="4" type="ORF">EAS64_14585</name>
</gene>
<sequence>MTVHERTQVGIVGAGPAGLLLSHLLSLGGVDSVCVETRSRAYCESRQRAGMLESTTVELLRAVGLGDRLDAEGLEHDGIYLQFDGERHHMNFRELTGGRWITIYAQTEIVKDIIAARTAAGAAPQFEVSNTAVSALDTARPVLSYTDARGMRHVVTCDVIAGCDGFHGITRRSIPGGGLTMLAERSYPYAWLGILAAAPPSTDEVIYCRHDNGFALHSMRTPEIGRLYLQVPADEDISRWPDERIWPELATRFALPGWSLTSGPVLQKSITPMRSFVAAPMRFGNLFLAGDAAHIVPPTGAKGLNLAVADVTALATALIRLIRDGDAELTAAYSDHCLERVWRSTHLSWWMTSMLHIAPDQDQFESELQLAQLRHLVSSRTAAASLAETYTGYRPLRFDPSTRLDAARLWPSVA</sequence>
<dbReference type="NCBIfam" id="NF006091">
    <property type="entry name" value="PRK08243.1"/>
    <property type="match status" value="1"/>
</dbReference>
<keyword evidence="4" id="KW-0503">Monooxygenase</keyword>
<dbReference type="EMBL" id="RPFW01000002">
    <property type="protein sequence ID" value="TVZ05715.1"/>
    <property type="molecule type" value="Genomic_DNA"/>
</dbReference>
<feature type="domain" description="FAD-binding" evidence="3">
    <location>
        <begin position="6"/>
        <end position="345"/>
    </location>
</feature>
<evidence type="ECO:0000313" key="5">
    <source>
        <dbReference type="Proteomes" id="UP000460272"/>
    </source>
</evidence>
<dbReference type="AlphaFoldDB" id="A0A6P2C5D5"/>
<dbReference type="SUPFAM" id="SSF54373">
    <property type="entry name" value="FAD-linked reductases, C-terminal domain"/>
    <property type="match status" value="1"/>
</dbReference>
<dbReference type="Gene3D" id="3.30.9.10">
    <property type="entry name" value="D-Amino Acid Oxidase, subunit A, domain 2"/>
    <property type="match status" value="1"/>
</dbReference>